<evidence type="ECO:0000259" key="1">
    <source>
        <dbReference type="Pfam" id="PF08874"/>
    </source>
</evidence>
<dbReference type="EMBL" id="CDOD01000003">
    <property type="protein sequence ID" value="CEN32515.1"/>
    <property type="molecule type" value="Genomic_DNA"/>
</dbReference>
<evidence type="ECO:0000313" key="2">
    <source>
        <dbReference type="EMBL" id="CEN32515.1"/>
    </source>
</evidence>
<dbReference type="RefSeq" id="WP_041989674.1">
    <property type="nucleotide sequence ID" value="NZ_CDOD01000003.1"/>
</dbReference>
<dbReference type="STRING" id="28189.CCYN74_10111"/>
<accession>A0A0B7GZC4</accession>
<gene>
    <name evidence="2" type="ORF">CCYN2B_110034</name>
</gene>
<dbReference type="eggNOG" id="ENOG502Z84S">
    <property type="taxonomic scope" value="Bacteria"/>
</dbReference>
<evidence type="ECO:0000313" key="3">
    <source>
        <dbReference type="Proteomes" id="UP000038055"/>
    </source>
</evidence>
<protein>
    <recommendedName>
        <fullName evidence="1">DUF1835 domain-containing protein</fullName>
    </recommendedName>
</protein>
<keyword evidence="3" id="KW-1185">Reference proteome</keyword>
<name>A0A0B7GZC4_9FLAO</name>
<dbReference type="Proteomes" id="UP000038055">
    <property type="component" value="Unassembled WGS sequence"/>
</dbReference>
<sequence length="299" mass="34791">MRKVLHVIGNKNASETLKKIDTTSEVITWNEMLCEGKTSIDVGSENFWKNRYNFFKNEYNTGKSSFIESVLKEYRNLCNQKTQDEAVLWFGEDLQSQINMIAVISWLKKYRENIQISWISQITNNPTQKELRTSYQNRVLFNQDDVEYADYIWQLYCSESPIQLENHIRNTNTNLTALAPILQIHLKRFPSVRNGLNLVENDILTQASSFKGNKDAFVNHLIKTEPSLGYSTLQYEAIIEKLKPLFASLNPLKINLQGNNVLKNDMNMYPLLRNENEYLGGALKYDFLYYETSGKLLKL</sequence>
<organism evidence="2 3">
    <name type="scientific">Capnocytophaga cynodegmi</name>
    <dbReference type="NCBI Taxonomy" id="28189"/>
    <lineage>
        <taxon>Bacteria</taxon>
        <taxon>Pseudomonadati</taxon>
        <taxon>Bacteroidota</taxon>
        <taxon>Flavobacteriia</taxon>
        <taxon>Flavobacteriales</taxon>
        <taxon>Flavobacteriaceae</taxon>
        <taxon>Capnocytophaga</taxon>
    </lineage>
</organism>
<feature type="domain" description="DUF1835" evidence="1">
    <location>
        <begin position="6"/>
        <end position="115"/>
    </location>
</feature>
<proteinExistence type="predicted"/>
<dbReference type="AlphaFoldDB" id="A0A0B7GZC4"/>
<reference evidence="3" key="1">
    <citation type="submission" date="2015-01" db="EMBL/GenBank/DDBJ databases">
        <authorList>
            <person name="MANFREDI Pablo"/>
        </authorList>
    </citation>
    <scope>NUCLEOTIDE SEQUENCE [LARGE SCALE GENOMIC DNA]</scope>
    <source>
        <strain evidence="3">Ccyn2B</strain>
    </source>
</reference>
<dbReference type="InterPro" id="IPR014973">
    <property type="entry name" value="DUF1835"/>
</dbReference>
<dbReference type="Pfam" id="PF08874">
    <property type="entry name" value="DUF1835"/>
    <property type="match status" value="1"/>
</dbReference>